<sequence>MQLLEALPAPLARASEWLASSFSSEAASQSLFPFIPRPIKLALLLVLALNARSWPGVWHFRVFKSVINYRLKELFSKRGENDEFITSISPIGRSVFPTADGSDSGAISVLKAWAALDDCDFNGHLSNSCYAKNLDPARMQAWVEWCPSLFQDGAWVALGGAHYHYIREIPMNASYEIRVSIGGWDDKWIYLVAKFVTHPKNRSKSSTSKAASGTATTIPSITTPSTPLVTEPSTPGEPALSASGKAKFLDASRVDTKLTSKPTLRTHDDDGALIHCVAVSTYCCKHGRVTIPPKIALAISGFSLTEVGDSSNWAHAKRLRERGPRRMAEFLRGGWKTEENKFWELSSEAEAERVRRIADLKKLTEGLDGLRAY</sequence>
<feature type="region of interest" description="Disordered" evidence="2">
    <location>
        <begin position="201"/>
        <end position="242"/>
    </location>
</feature>
<gene>
    <name evidence="3" type="ORF">RDB_LOCUS163356</name>
</gene>
<dbReference type="PANTHER" id="PTHR12475">
    <property type="match status" value="1"/>
</dbReference>
<dbReference type="Proteomes" id="UP000663846">
    <property type="component" value="Unassembled WGS sequence"/>
</dbReference>
<evidence type="ECO:0000313" key="4">
    <source>
        <dbReference type="Proteomes" id="UP000663846"/>
    </source>
</evidence>
<name>A0A8H3BSA6_9AGAM</name>
<dbReference type="AlphaFoldDB" id="A0A8H3BSA6"/>
<comment type="caution">
    <text evidence="3">The sequence shown here is derived from an EMBL/GenBank/DDBJ whole genome shotgun (WGS) entry which is preliminary data.</text>
</comment>
<dbReference type="EMBL" id="CAJMWS010000791">
    <property type="protein sequence ID" value="CAE6463598.1"/>
    <property type="molecule type" value="Genomic_DNA"/>
</dbReference>
<dbReference type="Gene3D" id="3.10.129.10">
    <property type="entry name" value="Hotdog Thioesterase"/>
    <property type="match status" value="1"/>
</dbReference>
<dbReference type="SUPFAM" id="SSF54637">
    <property type="entry name" value="Thioesterase/thiol ester dehydrase-isomerase"/>
    <property type="match status" value="1"/>
</dbReference>
<accession>A0A8H3BSA6</accession>
<comment type="similarity">
    <text evidence="1">Belongs to the lcsJ thioesterase family.</text>
</comment>
<dbReference type="PANTHER" id="PTHR12475:SF4">
    <property type="entry name" value="PROTEIN THEM6"/>
    <property type="match status" value="1"/>
</dbReference>
<protein>
    <submittedName>
        <fullName evidence="3">Uncharacterized protein</fullName>
    </submittedName>
</protein>
<feature type="compositionally biased region" description="Low complexity" evidence="2">
    <location>
        <begin position="204"/>
        <end position="227"/>
    </location>
</feature>
<evidence type="ECO:0000256" key="2">
    <source>
        <dbReference type="SAM" id="MobiDB-lite"/>
    </source>
</evidence>
<dbReference type="Pfam" id="PF13279">
    <property type="entry name" value="4HBT_2"/>
    <property type="match status" value="1"/>
</dbReference>
<evidence type="ECO:0000313" key="3">
    <source>
        <dbReference type="EMBL" id="CAE6463598.1"/>
    </source>
</evidence>
<dbReference type="InterPro" id="IPR051490">
    <property type="entry name" value="THEM6_lcsJ_thioesterase"/>
</dbReference>
<dbReference type="InterPro" id="IPR029069">
    <property type="entry name" value="HotDog_dom_sf"/>
</dbReference>
<reference evidence="3" key="1">
    <citation type="submission" date="2021-01" db="EMBL/GenBank/DDBJ databases">
        <authorList>
            <person name="Kaushik A."/>
        </authorList>
    </citation>
    <scope>NUCLEOTIDE SEQUENCE</scope>
    <source>
        <strain evidence="3">AG1-1C</strain>
    </source>
</reference>
<organism evidence="3 4">
    <name type="scientific">Rhizoctonia solani</name>
    <dbReference type="NCBI Taxonomy" id="456999"/>
    <lineage>
        <taxon>Eukaryota</taxon>
        <taxon>Fungi</taxon>
        <taxon>Dikarya</taxon>
        <taxon>Basidiomycota</taxon>
        <taxon>Agaricomycotina</taxon>
        <taxon>Agaricomycetes</taxon>
        <taxon>Cantharellales</taxon>
        <taxon>Ceratobasidiaceae</taxon>
        <taxon>Rhizoctonia</taxon>
    </lineage>
</organism>
<evidence type="ECO:0000256" key="1">
    <source>
        <dbReference type="ARBA" id="ARBA00038476"/>
    </source>
</evidence>
<proteinExistence type="inferred from homology"/>